<evidence type="ECO:0000313" key="2">
    <source>
        <dbReference type="EMBL" id="KAJ8382887.1"/>
    </source>
</evidence>
<dbReference type="AlphaFoldDB" id="A0A9Q1JGS5"/>
<dbReference type="EMBL" id="JAINUF010000001">
    <property type="protein sequence ID" value="KAJ8382887.1"/>
    <property type="molecule type" value="Genomic_DNA"/>
</dbReference>
<keyword evidence="3" id="KW-1185">Reference proteome</keyword>
<gene>
    <name evidence="2" type="ORF">SKAU_G00036650</name>
</gene>
<name>A0A9Q1JGS5_SYNKA</name>
<protein>
    <submittedName>
        <fullName evidence="2">Uncharacterized protein</fullName>
    </submittedName>
</protein>
<evidence type="ECO:0000256" key="1">
    <source>
        <dbReference type="SAM" id="MobiDB-lite"/>
    </source>
</evidence>
<reference evidence="2" key="1">
    <citation type="journal article" date="2023" name="Science">
        <title>Genome structures resolve the early diversification of teleost fishes.</title>
        <authorList>
            <person name="Parey E."/>
            <person name="Louis A."/>
            <person name="Montfort J."/>
            <person name="Bouchez O."/>
            <person name="Roques C."/>
            <person name="Iampietro C."/>
            <person name="Lluch J."/>
            <person name="Castinel A."/>
            <person name="Donnadieu C."/>
            <person name="Desvignes T."/>
            <person name="Floi Bucao C."/>
            <person name="Jouanno E."/>
            <person name="Wen M."/>
            <person name="Mejri S."/>
            <person name="Dirks R."/>
            <person name="Jansen H."/>
            <person name="Henkel C."/>
            <person name="Chen W.J."/>
            <person name="Zahm M."/>
            <person name="Cabau C."/>
            <person name="Klopp C."/>
            <person name="Thompson A.W."/>
            <person name="Robinson-Rechavi M."/>
            <person name="Braasch I."/>
            <person name="Lecointre G."/>
            <person name="Bobe J."/>
            <person name="Postlethwait J.H."/>
            <person name="Berthelot C."/>
            <person name="Roest Crollius H."/>
            <person name="Guiguen Y."/>
        </authorList>
    </citation>
    <scope>NUCLEOTIDE SEQUENCE</scope>
    <source>
        <tissue evidence="2">Blood</tissue>
    </source>
</reference>
<proteinExistence type="predicted"/>
<accession>A0A9Q1JGS5</accession>
<feature type="region of interest" description="Disordered" evidence="1">
    <location>
        <begin position="1"/>
        <end position="56"/>
    </location>
</feature>
<organism evidence="2 3">
    <name type="scientific">Synaphobranchus kaupii</name>
    <name type="common">Kaup's arrowtooth eel</name>
    <dbReference type="NCBI Taxonomy" id="118154"/>
    <lineage>
        <taxon>Eukaryota</taxon>
        <taxon>Metazoa</taxon>
        <taxon>Chordata</taxon>
        <taxon>Craniata</taxon>
        <taxon>Vertebrata</taxon>
        <taxon>Euteleostomi</taxon>
        <taxon>Actinopterygii</taxon>
        <taxon>Neopterygii</taxon>
        <taxon>Teleostei</taxon>
        <taxon>Anguilliformes</taxon>
        <taxon>Synaphobranchidae</taxon>
        <taxon>Synaphobranchus</taxon>
    </lineage>
</organism>
<sequence>MTSFGRSLLGSDTFQHQSAHRVEQRFPDMTSRVRRPTAHTRNLGRRHGARRNSPAKDVHVYAGGAGERRIARARRRLHSETLFMWRQNAPRS</sequence>
<dbReference type="Proteomes" id="UP001152622">
    <property type="component" value="Chromosome 1"/>
</dbReference>
<feature type="compositionally biased region" description="Basic residues" evidence="1">
    <location>
        <begin position="32"/>
        <end position="50"/>
    </location>
</feature>
<evidence type="ECO:0000313" key="3">
    <source>
        <dbReference type="Proteomes" id="UP001152622"/>
    </source>
</evidence>
<comment type="caution">
    <text evidence="2">The sequence shown here is derived from an EMBL/GenBank/DDBJ whole genome shotgun (WGS) entry which is preliminary data.</text>
</comment>
<feature type="compositionally biased region" description="Polar residues" evidence="1">
    <location>
        <begin position="1"/>
        <end position="17"/>
    </location>
</feature>